<proteinExistence type="predicted"/>
<dbReference type="Proteomes" id="UP000299102">
    <property type="component" value="Unassembled WGS sequence"/>
</dbReference>
<reference evidence="2 3" key="1">
    <citation type="journal article" date="2019" name="Commun. Biol.">
        <title>The bagworm genome reveals a unique fibroin gene that provides high tensile strength.</title>
        <authorList>
            <person name="Kono N."/>
            <person name="Nakamura H."/>
            <person name="Ohtoshi R."/>
            <person name="Tomita M."/>
            <person name="Numata K."/>
            <person name="Arakawa K."/>
        </authorList>
    </citation>
    <scope>NUCLEOTIDE SEQUENCE [LARGE SCALE GENOMIC DNA]</scope>
</reference>
<dbReference type="AlphaFoldDB" id="A0A4C1XVI6"/>
<accession>A0A4C1XVI6</accession>
<feature type="region of interest" description="Disordered" evidence="1">
    <location>
        <begin position="1"/>
        <end position="21"/>
    </location>
</feature>
<keyword evidence="3" id="KW-1185">Reference proteome</keyword>
<gene>
    <name evidence="2" type="ORF">EVAR_97724_1</name>
</gene>
<protein>
    <submittedName>
        <fullName evidence="2">Uncharacterized protein</fullName>
    </submittedName>
</protein>
<organism evidence="2 3">
    <name type="scientific">Eumeta variegata</name>
    <name type="common">Bagworm moth</name>
    <name type="synonym">Eumeta japonica</name>
    <dbReference type="NCBI Taxonomy" id="151549"/>
    <lineage>
        <taxon>Eukaryota</taxon>
        <taxon>Metazoa</taxon>
        <taxon>Ecdysozoa</taxon>
        <taxon>Arthropoda</taxon>
        <taxon>Hexapoda</taxon>
        <taxon>Insecta</taxon>
        <taxon>Pterygota</taxon>
        <taxon>Neoptera</taxon>
        <taxon>Endopterygota</taxon>
        <taxon>Lepidoptera</taxon>
        <taxon>Glossata</taxon>
        <taxon>Ditrysia</taxon>
        <taxon>Tineoidea</taxon>
        <taxon>Psychidae</taxon>
        <taxon>Oiketicinae</taxon>
        <taxon>Eumeta</taxon>
    </lineage>
</organism>
<dbReference type="EMBL" id="BGZK01000996">
    <property type="protein sequence ID" value="GBP67931.1"/>
    <property type="molecule type" value="Genomic_DNA"/>
</dbReference>
<evidence type="ECO:0000256" key="1">
    <source>
        <dbReference type="SAM" id="MobiDB-lite"/>
    </source>
</evidence>
<evidence type="ECO:0000313" key="3">
    <source>
        <dbReference type="Proteomes" id="UP000299102"/>
    </source>
</evidence>
<evidence type="ECO:0000313" key="2">
    <source>
        <dbReference type="EMBL" id="GBP67931.1"/>
    </source>
</evidence>
<comment type="caution">
    <text evidence="2">The sequence shown here is derived from an EMBL/GenBank/DDBJ whole genome shotgun (WGS) entry which is preliminary data.</text>
</comment>
<sequence>MRDSGNKQTIGATPNLAGSNNASVTCLRTNEICTQSALHEKPRDPRPGRCEDIEWHIQDPVSELKPCENKNKTTTYNQNKSLLFSGAETVTGRAVTSEQSVLKLR</sequence>
<name>A0A4C1XVI6_EUMVA</name>